<evidence type="ECO:0000256" key="6">
    <source>
        <dbReference type="SAM" id="Coils"/>
    </source>
</evidence>
<dbReference type="GO" id="GO:0015288">
    <property type="term" value="F:porin activity"/>
    <property type="evidence" value="ECO:0007669"/>
    <property type="project" value="TreeGrafter"/>
</dbReference>
<evidence type="ECO:0000256" key="3">
    <source>
        <dbReference type="ARBA" id="ARBA00022692"/>
    </source>
</evidence>
<dbReference type="SUPFAM" id="SSF56954">
    <property type="entry name" value="Outer membrane efflux proteins (OEP)"/>
    <property type="match status" value="1"/>
</dbReference>
<keyword evidence="3" id="KW-0812">Transmembrane</keyword>
<proteinExistence type="predicted"/>
<sequence length="437" mass="52068">MKLTFTEAVKLGLKRNHQILKTKEKIDSLQLKLEEIKQRDDWELEAGLEGRLVSNNIRTTSRKKMASLELEKTFAKGLTINPELYLKEAELVEDGLSMDNINFAMNLEQQIYPLELGKNQKYYLKTRLRQAKARVKLWQLRQKKVVDWLADYFRLIELKIEEEIEEEKYEIAQRQLKKEEDYQAGVNDRQDILKAKIDLTKAQRYWEETKNDYHKRYRELLQELGLIEAEELEVATNKKFDLESIAKIEIELPSFEDRDELLELATENSKELWIHQLEREQIKQEKEWQENEEEPTVDIAADYNSANDKWQVALNITDKLFNRSNDKLAREELATDLEELDREEHEHLQELKTEIDQLVGEITVNQLKVKEERLRLERSNLELENIKEEFASKDLSQLDYDSELLDVKEDQLDLKRKEQELLLSKYELIKLLGILEF</sequence>
<dbReference type="OrthoDB" id="9954701at2"/>
<organism evidence="7 8">
    <name type="scientific">Selenihalanaerobacter shriftii</name>
    <dbReference type="NCBI Taxonomy" id="142842"/>
    <lineage>
        <taxon>Bacteria</taxon>
        <taxon>Bacillati</taxon>
        <taxon>Bacillota</taxon>
        <taxon>Clostridia</taxon>
        <taxon>Halanaerobiales</taxon>
        <taxon>Halobacteroidaceae</taxon>
        <taxon>Selenihalanaerobacter</taxon>
    </lineage>
</organism>
<evidence type="ECO:0000256" key="1">
    <source>
        <dbReference type="ARBA" id="ARBA00004442"/>
    </source>
</evidence>
<dbReference type="GO" id="GO:0009279">
    <property type="term" value="C:cell outer membrane"/>
    <property type="evidence" value="ECO:0007669"/>
    <property type="project" value="UniProtKB-SubCell"/>
</dbReference>
<gene>
    <name evidence="7" type="ORF">SAMN02745118_01505</name>
</gene>
<evidence type="ECO:0000256" key="2">
    <source>
        <dbReference type="ARBA" id="ARBA00022452"/>
    </source>
</evidence>
<comment type="subcellular location">
    <subcellularLocation>
        <location evidence="1">Cell outer membrane</location>
    </subcellularLocation>
</comment>
<name>A0A1T4MKY0_9FIRM</name>
<dbReference type="PANTHER" id="PTHR30026">
    <property type="entry name" value="OUTER MEMBRANE PROTEIN TOLC"/>
    <property type="match status" value="1"/>
</dbReference>
<dbReference type="PANTHER" id="PTHR30026:SF20">
    <property type="entry name" value="OUTER MEMBRANE PROTEIN TOLC"/>
    <property type="match status" value="1"/>
</dbReference>
<evidence type="ECO:0000256" key="4">
    <source>
        <dbReference type="ARBA" id="ARBA00023136"/>
    </source>
</evidence>
<dbReference type="Proteomes" id="UP000190625">
    <property type="component" value="Unassembled WGS sequence"/>
</dbReference>
<evidence type="ECO:0000256" key="5">
    <source>
        <dbReference type="ARBA" id="ARBA00023237"/>
    </source>
</evidence>
<dbReference type="EMBL" id="FUWM01000011">
    <property type="protein sequence ID" value="SJZ67652.1"/>
    <property type="molecule type" value="Genomic_DNA"/>
</dbReference>
<evidence type="ECO:0000313" key="8">
    <source>
        <dbReference type="Proteomes" id="UP000190625"/>
    </source>
</evidence>
<dbReference type="STRING" id="142842.SAMN02745118_01505"/>
<keyword evidence="6" id="KW-0175">Coiled coil</keyword>
<keyword evidence="8" id="KW-1185">Reference proteome</keyword>
<evidence type="ECO:0000313" key="7">
    <source>
        <dbReference type="EMBL" id="SJZ67652.1"/>
    </source>
</evidence>
<reference evidence="8" key="1">
    <citation type="submission" date="2017-02" db="EMBL/GenBank/DDBJ databases">
        <authorList>
            <person name="Varghese N."/>
            <person name="Submissions S."/>
        </authorList>
    </citation>
    <scope>NUCLEOTIDE SEQUENCE [LARGE SCALE GENOMIC DNA]</scope>
    <source>
        <strain evidence="8">ATCC BAA-73</strain>
    </source>
</reference>
<accession>A0A1T4MKY0</accession>
<keyword evidence="5" id="KW-0998">Cell outer membrane</keyword>
<dbReference type="AlphaFoldDB" id="A0A1T4MKY0"/>
<protein>
    <submittedName>
        <fullName evidence="7">Outer membrane protein TolC</fullName>
    </submittedName>
</protein>
<feature type="coiled-coil region" evidence="6">
    <location>
        <begin position="323"/>
        <end position="389"/>
    </location>
</feature>
<dbReference type="RefSeq" id="WP_078809978.1">
    <property type="nucleotide sequence ID" value="NZ_FUWM01000011.1"/>
</dbReference>
<keyword evidence="4" id="KW-0472">Membrane</keyword>
<dbReference type="InterPro" id="IPR051906">
    <property type="entry name" value="TolC-like"/>
</dbReference>
<keyword evidence="2" id="KW-1134">Transmembrane beta strand</keyword>
<dbReference type="GO" id="GO:0015562">
    <property type="term" value="F:efflux transmembrane transporter activity"/>
    <property type="evidence" value="ECO:0007669"/>
    <property type="project" value="InterPro"/>
</dbReference>
<dbReference type="GO" id="GO:1990281">
    <property type="term" value="C:efflux pump complex"/>
    <property type="evidence" value="ECO:0007669"/>
    <property type="project" value="TreeGrafter"/>
</dbReference>
<dbReference type="Gene3D" id="1.20.1600.10">
    <property type="entry name" value="Outer membrane efflux proteins (OEP)"/>
    <property type="match status" value="1"/>
</dbReference>